<proteinExistence type="predicted"/>
<protein>
    <submittedName>
        <fullName evidence="2">Uncharacterized protein</fullName>
    </submittedName>
</protein>
<sequence>MLKSFFSRFTKNHEKYQALARMLHVRQKQNKPLPRPLSTSSQHTQTSIARAPPALVTTEGRTSTPNSSATKVGAVFSSLHTHPTPSLRSLSRPSTSQSSSPLYTAGLLRPHSLNFQHVHLHLLSQTFSNERNHQRFVEILR</sequence>
<dbReference type="EMBL" id="CYKH01000274">
    <property type="protein sequence ID" value="CUF23695.1"/>
    <property type="molecule type" value="Genomic_DNA"/>
</dbReference>
<dbReference type="AlphaFoldDB" id="A0A0S4IL98"/>
<name>A0A0S4IL98_BODSA</name>
<evidence type="ECO:0000313" key="2">
    <source>
        <dbReference type="EMBL" id="CUF23695.1"/>
    </source>
</evidence>
<dbReference type="VEuPathDB" id="TriTrypDB:BSAL_60455"/>
<accession>A0A0S4IL98</accession>
<keyword evidence="3" id="KW-1185">Reference proteome</keyword>
<dbReference type="Proteomes" id="UP000051952">
    <property type="component" value="Unassembled WGS sequence"/>
</dbReference>
<feature type="compositionally biased region" description="Low complexity" evidence="1">
    <location>
        <begin position="83"/>
        <end position="102"/>
    </location>
</feature>
<evidence type="ECO:0000313" key="3">
    <source>
        <dbReference type="Proteomes" id="UP000051952"/>
    </source>
</evidence>
<reference evidence="3" key="1">
    <citation type="submission" date="2015-09" db="EMBL/GenBank/DDBJ databases">
        <authorList>
            <consortium name="Pathogen Informatics"/>
        </authorList>
    </citation>
    <scope>NUCLEOTIDE SEQUENCE [LARGE SCALE GENOMIC DNA]</scope>
    <source>
        <strain evidence="3">Lake Konstanz</strain>
    </source>
</reference>
<gene>
    <name evidence="2" type="ORF">BSAL_60455</name>
</gene>
<organism evidence="2 3">
    <name type="scientific">Bodo saltans</name>
    <name type="common">Flagellated protozoan</name>
    <dbReference type="NCBI Taxonomy" id="75058"/>
    <lineage>
        <taxon>Eukaryota</taxon>
        <taxon>Discoba</taxon>
        <taxon>Euglenozoa</taxon>
        <taxon>Kinetoplastea</taxon>
        <taxon>Metakinetoplastina</taxon>
        <taxon>Eubodonida</taxon>
        <taxon>Bodonidae</taxon>
        <taxon>Bodo</taxon>
    </lineage>
</organism>
<evidence type="ECO:0000256" key="1">
    <source>
        <dbReference type="SAM" id="MobiDB-lite"/>
    </source>
</evidence>
<feature type="compositionally biased region" description="Polar residues" evidence="1">
    <location>
        <begin position="37"/>
        <end position="48"/>
    </location>
</feature>
<feature type="region of interest" description="Disordered" evidence="1">
    <location>
        <begin position="27"/>
        <end position="103"/>
    </location>
</feature>
<feature type="compositionally biased region" description="Polar residues" evidence="1">
    <location>
        <begin position="59"/>
        <end position="70"/>
    </location>
</feature>